<evidence type="ECO:0000313" key="2">
    <source>
        <dbReference type="Proteomes" id="UP000663946"/>
    </source>
</evidence>
<dbReference type="InterPro" id="IPR024524">
    <property type="entry name" value="DUF3800"/>
</dbReference>
<geneLocation type="plasmid" evidence="1 2">
    <name>pQ15_94_2</name>
</geneLocation>
<name>A0AAJ4N8F0_AGRTU</name>
<organism evidence="1 2">
    <name type="scientific">Agrobacterium tumefaciens</name>
    <dbReference type="NCBI Taxonomy" id="358"/>
    <lineage>
        <taxon>Bacteria</taxon>
        <taxon>Pseudomonadati</taxon>
        <taxon>Pseudomonadota</taxon>
        <taxon>Alphaproteobacteria</taxon>
        <taxon>Hyphomicrobiales</taxon>
        <taxon>Rhizobiaceae</taxon>
        <taxon>Rhizobium/Agrobacterium group</taxon>
        <taxon>Agrobacterium</taxon>
        <taxon>Agrobacterium tumefaciens complex</taxon>
    </lineage>
</organism>
<dbReference type="Pfam" id="PF12686">
    <property type="entry name" value="DUF3800"/>
    <property type="match status" value="1"/>
</dbReference>
<protein>
    <submittedName>
        <fullName evidence="1">DUF3800 domain-containing protein</fullName>
    </submittedName>
</protein>
<reference evidence="1" key="1">
    <citation type="submission" date="2020-02" db="EMBL/GenBank/DDBJ databases">
        <title>Unexpected conservation and global transmission of agrobacterial virulence plasmids.</title>
        <authorList>
            <person name="Weisberg A.J."/>
            <person name="Davis E.W. II"/>
            <person name="Tabima J.R."/>
            <person name="Belcher M.S."/>
            <person name="Miller M."/>
            <person name="Kuo C.-H."/>
            <person name="Loper J.E."/>
            <person name="Grunwald N.J."/>
            <person name="Putnam M.L."/>
            <person name="Chang J.H."/>
        </authorList>
    </citation>
    <scope>NUCLEOTIDE SEQUENCE</scope>
    <source>
        <strain evidence="1">Q15/94</strain>
        <plasmid evidence="1">pQ15_94_2</plasmid>
    </source>
</reference>
<keyword evidence="1" id="KW-0614">Plasmid</keyword>
<sequence>MIVDVNERRKAPIALNGLHNVDRAYTIYYDETNNHRRVHVRQRGLNIPEPTCFVIGGIAYSGPERIFDLNHLRKILLVQDTSLEIKLKNVATGDFLKMLTSRKLETFLRWLLEQDLFMHFSVVDPLYWSVVDIVDSILSNDETAHLIPYERHLKNDLFTILRHDIKGLIDLFRRYEYPNVGPERRGEFIEELLDLAEARSDLLDHFNYMMLKGVLQLARKVDSLPFVENETPNVLIDSFGAFFIERLYILKNASHILDVEELIIDYLKDVRFVDGNKDLNHFRFADSKSEPGIQISDVVAGFLGKYFSFICANDDDALGEIRHLLGPQQKTNLSLLYELLERSNEENLVFAHAVMSNRDRMMAEAFRADVE</sequence>
<gene>
    <name evidence="1" type="ORF">G6M86_27625</name>
</gene>
<dbReference type="AlphaFoldDB" id="A0AAJ4N8F0"/>
<evidence type="ECO:0000313" key="1">
    <source>
        <dbReference type="EMBL" id="QTG17063.1"/>
    </source>
</evidence>
<dbReference type="RefSeq" id="WP_333722616.1">
    <property type="nucleotide sequence ID" value="NZ_CP049219.1"/>
</dbReference>
<accession>A0AAJ4N8F0</accession>
<proteinExistence type="predicted"/>
<dbReference type="EMBL" id="CP049219">
    <property type="protein sequence ID" value="QTG17063.1"/>
    <property type="molecule type" value="Genomic_DNA"/>
</dbReference>
<dbReference type="Proteomes" id="UP000663946">
    <property type="component" value="Plasmid pQ15_94_2"/>
</dbReference>